<evidence type="ECO:0000256" key="10">
    <source>
        <dbReference type="RuleBase" id="RU000682"/>
    </source>
</evidence>
<name>A0A7J7H3D6_CAMSI</name>
<dbReference type="GO" id="GO:0009737">
    <property type="term" value="P:response to abscisic acid"/>
    <property type="evidence" value="ECO:0007669"/>
    <property type="project" value="UniProtKB-ARBA"/>
</dbReference>
<dbReference type="Pfam" id="PF02183">
    <property type="entry name" value="HALZ"/>
    <property type="match status" value="1"/>
</dbReference>
<sequence length="347" mass="38881">MWLLGLIYFLGLGLVFGLNFGESLKVPFRVNDVLPALPRQISWPVLNNLHSAVDLLPLFVGSVSPTNGSIEWKGVCFFYNEARLEFTGGDRGLGGGVLHLKKKKKTIRKTTYKLEFNKIMEGEEYSASPPPPPAATKIESLACPEVLQNPRKKKKNKRRFSEEQIRSLESMFESETKLEPRKKVQLARELGLQPRQIAIWFQNRRARWKSKQIEQNYRVLKANYDSLLSRFESLKKEKQSLLKQLKMLGDLLEKTHDQGSKSKDLGGNSTSGDSDSGEPSCLKKGSDRGAVADSDGDEGGSGKNIQQEATENMGGQVDGSLALPEKSCNFESSSLFDGNSTWWDFWT</sequence>
<dbReference type="InterPro" id="IPR000047">
    <property type="entry name" value="HTH_motif"/>
</dbReference>
<dbReference type="PANTHER" id="PTHR24326:SF122">
    <property type="entry name" value="HOMEOBOX-LEUCINE ZIPPER PROTEIN HOX6"/>
    <property type="match status" value="1"/>
</dbReference>
<comment type="subcellular location">
    <subcellularLocation>
        <location evidence="1 9 10">Nucleus</location>
    </subcellularLocation>
</comment>
<accession>A0A7J7H3D6</accession>
<keyword evidence="3 9" id="KW-0238">DNA-binding</keyword>
<evidence type="ECO:0000256" key="9">
    <source>
        <dbReference type="PROSITE-ProRule" id="PRU00108"/>
    </source>
</evidence>
<comment type="function">
    <text evidence="11">Transcription factor.</text>
</comment>
<evidence type="ECO:0000256" key="12">
    <source>
        <dbReference type="SAM" id="Coils"/>
    </source>
</evidence>
<dbReference type="InterPro" id="IPR009057">
    <property type="entry name" value="Homeodomain-like_sf"/>
</dbReference>
<evidence type="ECO:0000256" key="7">
    <source>
        <dbReference type="ARBA" id="ARBA00025748"/>
    </source>
</evidence>
<dbReference type="GO" id="GO:0005634">
    <property type="term" value="C:nucleus"/>
    <property type="evidence" value="ECO:0007669"/>
    <property type="project" value="UniProtKB-SubCell"/>
</dbReference>
<dbReference type="FunFam" id="1.10.10.60:FF:000293">
    <property type="entry name" value="Homeobox-leucine zipper protein ATHB-7"/>
    <property type="match status" value="1"/>
</dbReference>
<comment type="function">
    <text evidence="8">Probable transcription activator that may act as growth regulators in response to water deficit.</text>
</comment>
<evidence type="ECO:0000256" key="5">
    <source>
        <dbReference type="ARBA" id="ARBA00023163"/>
    </source>
</evidence>
<dbReference type="Gene3D" id="1.10.10.60">
    <property type="entry name" value="Homeodomain-like"/>
    <property type="match status" value="1"/>
</dbReference>
<feature type="coiled-coil region" evidence="12">
    <location>
        <begin position="210"/>
        <end position="244"/>
    </location>
</feature>
<evidence type="ECO:0000256" key="14">
    <source>
        <dbReference type="SAM" id="SignalP"/>
    </source>
</evidence>
<keyword evidence="5 11" id="KW-0804">Transcription</keyword>
<keyword evidence="4 9" id="KW-0371">Homeobox</keyword>
<feature type="chain" id="PRO_5029637036" description="Homeobox-leucine zipper protein" evidence="14">
    <location>
        <begin position="18"/>
        <end position="347"/>
    </location>
</feature>
<evidence type="ECO:0000256" key="6">
    <source>
        <dbReference type="ARBA" id="ARBA00023242"/>
    </source>
</evidence>
<dbReference type="Proteomes" id="UP000593564">
    <property type="component" value="Unassembled WGS sequence"/>
</dbReference>
<dbReference type="PROSITE" id="PS00027">
    <property type="entry name" value="HOMEOBOX_1"/>
    <property type="match status" value="1"/>
</dbReference>
<evidence type="ECO:0000259" key="15">
    <source>
        <dbReference type="PROSITE" id="PS50071"/>
    </source>
</evidence>
<dbReference type="SUPFAM" id="SSF46689">
    <property type="entry name" value="Homeodomain-like"/>
    <property type="match status" value="1"/>
</dbReference>
<evidence type="ECO:0000256" key="3">
    <source>
        <dbReference type="ARBA" id="ARBA00023125"/>
    </source>
</evidence>
<dbReference type="InterPro" id="IPR017970">
    <property type="entry name" value="Homeobox_CS"/>
</dbReference>
<dbReference type="SMART" id="SM00389">
    <property type="entry name" value="HOX"/>
    <property type="match status" value="1"/>
</dbReference>
<comment type="similarity">
    <text evidence="7 11">Belongs to the HD-ZIP homeobox family. Class I subfamily.</text>
</comment>
<evidence type="ECO:0000256" key="2">
    <source>
        <dbReference type="ARBA" id="ARBA00023015"/>
    </source>
</evidence>
<feature type="domain" description="Homeobox" evidence="15">
    <location>
        <begin position="151"/>
        <end position="211"/>
    </location>
</feature>
<dbReference type="PANTHER" id="PTHR24326">
    <property type="entry name" value="HOMEOBOX-LEUCINE ZIPPER PROTEIN"/>
    <property type="match status" value="1"/>
</dbReference>
<evidence type="ECO:0000313" key="17">
    <source>
        <dbReference type="Proteomes" id="UP000593564"/>
    </source>
</evidence>
<dbReference type="PROSITE" id="PS50071">
    <property type="entry name" value="HOMEOBOX_2"/>
    <property type="match status" value="1"/>
</dbReference>
<dbReference type="Pfam" id="PF00046">
    <property type="entry name" value="Homeodomain"/>
    <property type="match status" value="1"/>
</dbReference>
<dbReference type="GO" id="GO:0045893">
    <property type="term" value="P:positive regulation of DNA-templated transcription"/>
    <property type="evidence" value="ECO:0007669"/>
    <property type="project" value="TreeGrafter"/>
</dbReference>
<evidence type="ECO:0000256" key="4">
    <source>
        <dbReference type="ARBA" id="ARBA00023155"/>
    </source>
</evidence>
<keyword evidence="17" id="KW-1185">Reference proteome</keyword>
<proteinExistence type="inferred from homology"/>
<dbReference type="EMBL" id="JACBKZ010000006">
    <property type="protein sequence ID" value="KAF5947479.1"/>
    <property type="molecule type" value="Genomic_DNA"/>
</dbReference>
<dbReference type="CDD" id="cd00086">
    <property type="entry name" value="homeodomain"/>
    <property type="match status" value="1"/>
</dbReference>
<evidence type="ECO:0000256" key="8">
    <source>
        <dbReference type="ARBA" id="ARBA00058361"/>
    </source>
</evidence>
<keyword evidence="6 9" id="KW-0539">Nucleus</keyword>
<dbReference type="GO" id="GO:0000976">
    <property type="term" value="F:transcription cis-regulatory region binding"/>
    <property type="evidence" value="ECO:0007669"/>
    <property type="project" value="UniProtKB-ARBA"/>
</dbReference>
<evidence type="ECO:0000313" key="16">
    <source>
        <dbReference type="EMBL" id="KAF5947479.1"/>
    </source>
</evidence>
<comment type="caution">
    <text evidence="16">The sequence shown here is derived from an EMBL/GenBank/DDBJ whole genome shotgun (WGS) entry which is preliminary data.</text>
</comment>
<feature type="DNA-binding region" description="Homeobox" evidence="9">
    <location>
        <begin position="153"/>
        <end position="212"/>
    </location>
</feature>
<dbReference type="PRINTS" id="PR00031">
    <property type="entry name" value="HTHREPRESSR"/>
</dbReference>
<protein>
    <recommendedName>
        <fullName evidence="11">Homeobox-leucine zipper protein</fullName>
    </recommendedName>
    <alternativeName>
        <fullName evidence="11">HD-ZIP protein</fullName>
    </alternativeName>
    <alternativeName>
        <fullName evidence="11">Homeodomain transcription factor</fullName>
    </alternativeName>
</protein>
<feature type="signal peptide" evidence="14">
    <location>
        <begin position="1"/>
        <end position="17"/>
    </location>
</feature>
<dbReference type="GO" id="GO:0009414">
    <property type="term" value="P:response to water deprivation"/>
    <property type="evidence" value="ECO:0007669"/>
    <property type="project" value="UniProtKB-ARBA"/>
</dbReference>
<dbReference type="InterPro" id="IPR001356">
    <property type="entry name" value="HD"/>
</dbReference>
<dbReference type="GO" id="GO:0000981">
    <property type="term" value="F:DNA-binding transcription factor activity, RNA polymerase II-specific"/>
    <property type="evidence" value="ECO:0007669"/>
    <property type="project" value="UniProtKB-UniRule"/>
</dbReference>
<evidence type="ECO:0000256" key="1">
    <source>
        <dbReference type="ARBA" id="ARBA00004123"/>
    </source>
</evidence>
<reference evidence="16 17" key="2">
    <citation type="submission" date="2020-07" db="EMBL/GenBank/DDBJ databases">
        <title>Genome assembly of wild tea tree DASZ reveals pedigree and selection history of tea varieties.</title>
        <authorList>
            <person name="Zhang W."/>
        </authorList>
    </citation>
    <scope>NUCLEOTIDE SEQUENCE [LARGE SCALE GENOMIC DNA]</scope>
    <source>
        <strain evidence="17">cv. G240</strain>
        <tissue evidence="16">Leaf</tissue>
    </source>
</reference>
<dbReference type="AlphaFoldDB" id="A0A7J7H3D6"/>
<gene>
    <name evidence="16" type="ORF">HYC85_013436</name>
</gene>
<dbReference type="InterPro" id="IPR003106">
    <property type="entry name" value="Leu_zip_homeo"/>
</dbReference>
<evidence type="ECO:0000256" key="13">
    <source>
        <dbReference type="SAM" id="MobiDB-lite"/>
    </source>
</evidence>
<keyword evidence="12" id="KW-0175">Coiled coil</keyword>
<reference evidence="17" key="1">
    <citation type="journal article" date="2020" name="Nat. Commun.">
        <title>Genome assembly of wild tea tree DASZ reveals pedigree and selection history of tea varieties.</title>
        <authorList>
            <person name="Zhang W."/>
            <person name="Zhang Y."/>
            <person name="Qiu H."/>
            <person name="Guo Y."/>
            <person name="Wan H."/>
            <person name="Zhang X."/>
            <person name="Scossa F."/>
            <person name="Alseekh S."/>
            <person name="Zhang Q."/>
            <person name="Wang P."/>
            <person name="Xu L."/>
            <person name="Schmidt M.H."/>
            <person name="Jia X."/>
            <person name="Li D."/>
            <person name="Zhu A."/>
            <person name="Guo F."/>
            <person name="Chen W."/>
            <person name="Ni D."/>
            <person name="Usadel B."/>
            <person name="Fernie A.R."/>
            <person name="Wen W."/>
        </authorList>
    </citation>
    <scope>NUCLEOTIDE SEQUENCE [LARGE SCALE GENOMIC DNA]</scope>
    <source>
        <strain evidence="17">cv. G240</strain>
    </source>
</reference>
<organism evidence="16 17">
    <name type="scientific">Camellia sinensis</name>
    <name type="common">Tea plant</name>
    <name type="synonym">Thea sinensis</name>
    <dbReference type="NCBI Taxonomy" id="4442"/>
    <lineage>
        <taxon>Eukaryota</taxon>
        <taxon>Viridiplantae</taxon>
        <taxon>Streptophyta</taxon>
        <taxon>Embryophyta</taxon>
        <taxon>Tracheophyta</taxon>
        <taxon>Spermatophyta</taxon>
        <taxon>Magnoliopsida</taxon>
        <taxon>eudicotyledons</taxon>
        <taxon>Gunneridae</taxon>
        <taxon>Pentapetalae</taxon>
        <taxon>asterids</taxon>
        <taxon>Ericales</taxon>
        <taxon>Theaceae</taxon>
        <taxon>Camellia</taxon>
    </lineage>
</organism>
<keyword evidence="2 11" id="KW-0805">Transcription regulation</keyword>
<feature type="compositionally biased region" description="Low complexity" evidence="13">
    <location>
        <begin position="265"/>
        <end position="274"/>
    </location>
</feature>
<feature type="region of interest" description="Disordered" evidence="13">
    <location>
        <begin position="256"/>
        <end position="323"/>
    </location>
</feature>
<keyword evidence="14" id="KW-0732">Signal</keyword>
<dbReference type="InterPro" id="IPR045224">
    <property type="entry name" value="HDZip_class_I_plant"/>
</dbReference>
<evidence type="ECO:0000256" key="11">
    <source>
        <dbReference type="RuleBase" id="RU369038"/>
    </source>
</evidence>